<dbReference type="RefSeq" id="WP_268059093.1">
    <property type="nucleotide sequence ID" value="NZ_JAPOHA010000014.1"/>
</dbReference>
<dbReference type="Proteomes" id="UP001082703">
    <property type="component" value="Unassembled WGS sequence"/>
</dbReference>
<evidence type="ECO:0000313" key="1">
    <source>
        <dbReference type="EMBL" id="MCY1715035.1"/>
    </source>
</evidence>
<dbReference type="InterPro" id="IPR009899">
    <property type="entry name" value="ArdA"/>
</dbReference>
<dbReference type="Pfam" id="PF07275">
    <property type="entry name" value="ArdA"/>
    <property type="match status" value="1"/>
</dbReference>
<reference evidence="1 2" key="1">
    <citation type="submission" date="2022-11" db="EMBL/GenBank/DDBJ databases">
        <authorList>
            <person name="Caiyu Z."/>
        </authorList>
    </citation>
    <scope>NUCLEOTIDE SEQUENCE [LARGE SCALE GENOMIC DNA]</scope>
    <source>
        <strain evidence="1 2">YR-4</strain>
    </source>
</reference>
<protein>
    <submittedName>
        <fullName evidence="1">Antirestriction protein ArdA</fullName>
    </submittedName>
</protein>
<dbReference type="InterPro" id="IPR041893">
    <property type="entry name" value="ArdA_dom3"/>
</dbReference>
<name>A0ABT4BW77_9FIRM</name>
<sequence length="268" mass="30754">MLEAFVTNLGRYNEGYLDGEPLKLPATTEEVQALLKRIHVDGVRYEEIFITNYETDIPGLRDCLGEYESIDELNFLASLLDDMEEWELEKFSAAVDFGEYNSVPALINLTQNLDCFEFYAGVENEEDLGRYYVEEMCTLEIPEHLENNIDYEAYGRDMNLDDDGRFTDGGYVVRTGDSFTEYYSGRDDLPEEYRIFAYPEPEKSIKKTLESYGKMINETVTAARERPHPANAERYATARKPTHGRTKTAKPIPTPTRFPTITISSMCL</sequence>
<organism evidence="1 2">
    <name type="scientific">Caproiciproducens galactitolivorans</name>
    <dbReference type="NCBI Taxonomy" id="642589"/>
    <lineage>
        <taxon>Bacteria</taxon>
        <taxon>Bacillati</taxon>
        <taxon>Bacillota</taxon>
        <taxon>Clostridia</taxon>
        <taxon>Eubacteriales</taxon>
        <taxon>Acutalibacteraceae</taxon>
        <taxon>Caproiciproducens</taxon>
    </lineage>
</organism>
<accession>A0ABT4BW77</accession>
<proteinExistence type="predicted"/>
<dbReference type="EMBL" id="JAPOHA010000014">
    <property type="protein sequence ID" value="MCY1715035.1"/>
    <property type="molecule type" value="Genomic_DNA"/>
</dbReference>
<comment type="caution">
    <text evidence="1">The sequence shown here is derived from an EMBL/GenBank/DDBJ whole genome shotgun (WGS) entry which is preliminary data.</text>
</comment>
<dbReference type="Gene3D" id="3.10.20.480">
    <property type="entry name" value="Antirestriction protein ArdA, domain 1"/>
    <property type="match status" value="1"/>
</dbReference>
<keyword evidence="2" id="KW-1185">Reference proteome</keyword>
<dbReference type="InterPro" id="IPR041895">
    <property type="entry name" value="ArdA_dom1"/>
</dbReference>
<dbReference type="Gene3D" id="1.10.10.1190">
    <property type="entry name" value="Antirestriction protein ArdA, domain 3"/>
    <property type="match status" value="1"/>
</dbReference>
<gene>
    <name evidence="1" type="ORF">OUY18_12330</name>
</gene>
<evidence type="ECO:0000313" key="2">
    <source>
        <dbReference type="Proteomes" id="UP001082703"/>
    </source>
</evidence>